<accession>A0A9W6YGY5</accession>
<dbReference type="EMBL" id="BSXT01010793">
    <property type="protein sequence ID" value="GMF82125.1"/>
    <property type="molecule type" value="Genomic_DNA"/>
</dbReference>
<evidence type="ECO:0000313" key="1">
    <source>
        <dbReference type="EMBL" id="GMF82125.1"/>
    </source>
</evidence>
<keyword evidence="2" id="KW-1185">Reference proteome</keyword>
<name>A0A9W6YGY5_9STRA</name>
<reference evidence="1" key="1">
    <citation type="submission" date="2023-04" db="EMBL/GenBank/DDBJ databases">
        <title>Phytophthora fragariaefolia NBRC 109709.</title>
        <authorList>
            <person name="Ichikawa N."/>
            <person name="Sato H."/>
            <person name="Tonouchi N."/>
        </authorList>
    </citation>
    <scope>NUCLEOTIDE SEQUENCE</scope>
    <source>
        <strain evidence="1">NBRC 109709</strain>
    </source>
</reference>
<comment type="caution">
    <text evidence="1">The sequence shown here is derived from an EMBL/GenBank/DDBJ whole genome shotgun (WGS) entry which is preliminary data.</text>
</comment>
<evidence type="ECO:0000313" key="2">
    <source>
        <dbReference type="Proteomes" id="UP001165121"/>
    </source>
</evidence>
<protein>
    <submittedName>
        <fullName evidence="1">Unnamed protein product</fullName>
    </submittedName>
</protein>
<dbReference type="AlphaFoldDB" id="A0A9W6YGY5"/>
<dbReference type="PANTHER" id="PTHR33324">
    <property type="entry name" value="EXPRESSED PROTEIN"/>
    <property type="match status" value="1"/>
</dbReference>
<dbReference type="PANTHER" id="PTHR33324:SF2">
    <property type="entry name" value="MYB_SANT-LIKE DNA-BINDING DOMAIN-CONTAINING PROTEIN"/>
    <property type="match status" value="1"/>
</dbReference>
<dbReference type="OrthoDB" id="168171at2759"/>
<proteinExistence type="predicted"/>
<organism evidence="1 2">
    <name type="scientific">Phytophthora fragariaefolia</name>
    <dbReference type="NCBI Taxonomy" id="1490495"/>
    <lineage>
        <taxon>Eukaryota</taxon>
        <taxon>Sar</taxon>
        <taxon>Stramenopiles</taxon>
        <taxon>Oomycota</taxon>
        <taxon>Peronosporomycetes</taxon>
        <taxon>Peronosporales</taxon>
        <taxon>Peronosporaceae</taxon>
        <taxon>Phytophthora</taxon>
    </lineage>
</organism>
<dbReference type="Proteomes" id="UP001165121">
    <property type="component" value="Unassembled WGS sequence"/>
</dbReference>
<gene>
    <name evidence="1" type="ORF">Pfra01_002879900</name>
</gene>
<sequence length="146" mass="16011">MSGKRDKKKPVFWDRDGVNEGNGNTKEALLKEIVDELGATGIQHLTTGDIREKINTIDKHFREAVDFQAQTGSSITSESTLHGEILKRCPNYYQLAAVFESRPSAPPLVTSDDIFSGATHSSNLHISATCTNGYIQVGHMQCGHHS</sequence>